<dbReference type="GO" id="GO:0020037">
    <property type="term" value="F:heme binding"/>
    <property type="evidence" value="ECO:0007669"/>
    <property type="project" value="InterPro"/>
</dbReference>
<dbReference type="PRINTS" id="PR00385">
    <property type="entry name" value="P450"/>
</dbReference>
<dbReference type="Pfam" id="PF00067">
    <property type="entry name" value="p450"/>
    <property type="match status" value="1"/>
</dbReference>
<evidence type="ECO:0000256" key="7">
    <source>
        <dbReference type="PIRSR" id="PIRSR602401-1"/>
    </source>
</evidence>
<evidence type="ECO:0000256" key="6">
    <source>
        <dbReference type="ARBA" id="ARBA00023033"/>
    </source>
</evidence>
<feature type="binding site" description="axial binding residue" evidence="7">
    <location>
        <position position="477"/>
    </location>
    <ligand>
        <name>heme</name>
        <dbReference type="ChEBI" id="CHEBI:30413"/>
    </ligand>
    <ligandPart>
        <name>Fe</name>
        <dbReference type="ChEBI" id="CHEBI:18248"/>
    </ligandPart>
</feature>
<feature type="transmembrane region" description="Helical" evidence="8">
    <location>
        <begin position="6"/>
        <end position="22"/>
    </location>
</feature>
<evidence type="ECO:0000313" key="9">
    <source>
        <dbReference type="EMBL" id="KAF2653512.1"/>
    </source>
</evidence>
<keyword evidence="4" id="KW-0560">Oxidoreductase</keyword>
<dbReference type="InterPro" id="IPR002401">
    <property type="entry name" value="Cyt_P450_E_grp-I"/>
</dbReference>
<keyword evidence="8" id="KW-0812">Transmembrane</keyword>
<dbReference type="InterPro" id="IPR036396">
    <property type="entry name" value="Cyt_P450_sf"/>
</dbReference>
<evidence type="ECO:0000256" key="8">
    <source>
        <dbReference type="SAM" id="Phobius"/>
    </source>
</evidence>
<reference evidence="9" key="1">
    <citation type="journal article" date="2020" name="Stud. Mycol.">
        <title>101 Dothideomycetes genomes: a test case for predicting lifestyles and emergence of pathogens.</title>
        <authorList>
            <person name="Haridas S."/>
            <person name="Albert R."/>
            <person name="Binder M."/>
            <person name="Bloem J."/>
            <person name="Labutti K."/>
            <person name="Salamov A."/>
            <person name="Andreopoulos B."/>
            <person name="Baker S."/>
            <person name="Barry K."/>
            <person name="Bills G."/>
            <person name="Bluhm B."/>
            <person name="Cannon C."/>
            <person name="Castanera R."/>
            <person name="Culley D."/>
            <person name="Daum C."/>
            <person name="Ezra D."/>
            <person name="Gonzalez J."/>
            <person name="Henrissat B."/>
            <person name="Kuo A."/>
            <person name="Liang C."/>
            <person name="Lipzen A."/>
            <person name="Lutzoni F."/>
            <person name="Magnuson J."/>
            <person name="Mondo S."/>
            <person name="Nolan M."/>
            <person name="Ohm R."/>
            <person name="Pangilinan J."/>
            <person name="Park H.-J."/>
            <person name="Ramirez L."/>
            <person name="Alfaro M."/>
            <person name="Sun H."/>
            <person name="Tritt A."/>
            <person name="Yoshinaga Y."/>
            <person name="Zwiers L.-H."/>
            <person name="Turgeon B."/>
            <person name="Goodwin S."/>
            <person name="Spatafora J."/>
            <person name="Crous P."/>
            <person name="Grigoriev I."/>
        </authorList>
    </citation>
    <scope>NUCLEOTIDE SEQUENCE</scope>
    <source>
        <strain evidence="9">CBS 122681</strain>
    </source>
</reference>
<dbReference type="Proteomes" id="UP000799324">
    <property type="component" value="Unassembled WGS sequence"/>
</dbReference>
<dbReference type="GO" id="GO:0005506">
    <property type="term" value="F:iron ion binding"/>
    <property type="evidence" value="ECO:0007669"/>
    <property type="project" value="InterPro"/>
</dbReference>
<dbReference type="InterPro" id="IPR050121">
    <property type="entry name" value="Cytochrome_P450_monoxygenase"/>
</dbReference>
<feature type="transmembrane region" description="Helical" evidence="8">
    <location>
        <begin position="63"/>
        <end position="84"/>
    </location>
</feature>
<dbReference type="InterPro" id="IPR001128">
    <property type="entry name" value="Cyt_P450"/>
</dbReference>
<dbReference type="EMBL" id="MU004380">
    <property type="protein sequence ID" value="KAF2653512.1"/>
    <property type="molecule type" value="Genomic_DNA"/>
</dbReference>
<evidence type="ECO:0000256" key="5">
    <source>
        <dbReference type="ARBA" id="ARBA00023004"/>
    </source>
</evidence>
<name>A0A6A6T1B7_9PLEO</name>
<feature type="transmembrane region" description="Helical" evidence="8">
    <location>
        <begin position="34"/>
        <end position="51"/>
    </location>
</feature>
<proteinExistence type="inferred from homology"/>
<dbReference type="PANTHER" id="PTHR24305:SF187">
    <property type="entry name" value="P450, PUTATIVE (EUROFUNG)-RELATED"/>
    <property type="match status" value="1"/>
</dbReference>
<evidence type="ECO:0000256" key="3">
    <source>
        <dbReference type="ARBA" id="ARBA00022723"/>
    </source>
</evidence>
<comment type="cofactor">
    <cofactor evidence="1 7">
        <name>heme</name>
        <dbReference type="ChEBI" id="CHEBI:30413"/>
    </cofactor>
</comment>
<keyword evidence="7" id="KW-0349">Heme</keyword>
<keyword evidence="10" id="KW-1185">Reference proteome</keyword>
<dbReference type="CDD" id="cd11061">
    <property type="entry name" value="CYP67-like"/>
    <property type="match status" value="1"/>
</dbReference>
<evidence type="ECO:0000256" key="2">
    <source>
        <dbReference type="ARBA" id="ARBA00010617"/>
    </source>
</evidence>
<dbReference type="GO" id="GO:0016705">
    <property type="term" value="F:oxidoreductase activity, acting on paired donors, with incorporation or reduction of molecular oxygen"/>
    <property type="evidence" value="ECO:0007669"/>
    <property type="project" value="InterPro"/>
</dbReference>
<comment type="similarity">
    <text evidence="2">Belongs to the cytochrome P450 family.</text>
</comment>
<organism evidence="9 10">
    <name type="scientific">Lophiostoma macrostomum CBS 122681</name>
    <dbReference type="NCBI Taxonomy" id="1314788"/>
    <lineage>
        <taxon>Eukaryota</taxon>
        <taxon>Fungi</taxon>
        <taxon>Dikarya</taxon>
        <taxon>Ascomycota</taxon>
        <taxon>Pezizomycotina</taxon>
        <taxon>Dothideomycetes</taxon>
        <taxon>Pleosporomycetidae</taxon>
        <taxon>Pleosporales</taxon>
        <taxon>Lophiostomataceae</taxon>
        <taxon>Lophiostoma</taxon>
    </lineage>
</organism>
<dbReference type="SUPFAM" id="SSF48264">
    <property type="entry name" value="Cytochrome P450"/>
    <property type="match status" value="1"/>
</dbReference>
<evidence type="ECO:0000256" key="4">
    <source>
        <dbReference type="ARBA" id="ARBA00023002"/>
    </source>
</evidence>
<dbReference type="Gene3D" id="1.10.630.10">
    <property type="entry name" value="Cytochrome P450"/>
    <property type="match status" value="1"/>
</dbReference>
<accession>A0A6A6T1B7</accession>
<protein>
    <submittedName>
        <fullName evidence="9">Putative benzoate 4-monooxygenase cytochrome P450</fullName>
    </submittedName>
</protein>
<dbReference type="PANTHER" id="PTHR24305">
    <property type="entry name" value="CYTOCHROME P450"/>
    <property type="match status" value="1"/>
</dbReference>
<sequence>MLFQWLAGSLILGVLSHLLYFMKGEHHLKGPTYATLLGLVWAIFTAVQTFVDVEGTDAARQSTSILSCYLLGLYGSMIVYRAFFHSLHHFPGPKLARLSNLWHVAQLSDWRNHELMERLHRRYGDIVRIGPNEVAVFTPEGFVAIHGPGSTCTKPAWYEMLDQNTSTHNTRIPEIHRVRRRLWDQGLSAKALQTYQDKINAKVKQLKANIFQRLETKINCTELFVYFGFDVMGEFAFGESFGMLESNRQHAGIQIIKKGMLVVGRFTPVPWLILLLQSLPFVKADWYRLQAFAHEQVLKRIAMKRDDQDVISKLIEGGRDPDDATKIDMHWLLGDALTMIVAGSDTVSIVLTFLFYEIAQTPTYIAKLRHELENVDITDNRELQSLPLLNALINETLRLHPPVPTGPLRQTPSEGLRIGNIHIPGDVQISAPLWSLGRLESSYTKAGEFVPERWYEGSGMIHDKRGFAPFLAGKYTCVGKQLAMMEVRLVAAALVTGFDFEFVKGGDNTVVKDTKDCFTAITGPLELLFKKTTD</sequence>
<keyword evidence="3 7" id="KW-0479">Metal-binding</keyword>
<evidence type="ECO:0000256" key="1">
    <source>
        <dbReference type="ARBA" id="ARBA00001971"/>
    </source>
</evidence>
<dbReference type="GO" id="GO:0004497">
    <property type="term" value="F:monooxygenase activity"/>
    <property type="evidence" value="ECO:0007669"/>
    <property type="project" value="UniProtKB-KW"/>
</dbReference>
<dbReference type="OrthoDB" id="6692864at2759"/>
<gene>
    <name evidence="9" type="ORF">K491DRAFT_602778</name>
</gene>
<keyword evidence="8" id="KW-1133">Transmembrane helix</keyword>
<keyword evidence="5 7" id="KW-0408">Iron</keyword>
<keyword evidence="8" id="KW-0472">Membrane</keyword>
<dbReference type="PRINTS" id="PR00463">
    <property type="entry name" value="EP450I"/>
</dbReference>
<evidence type="ECO:0000313" key="10">
    <source>
        <dbReference type="Proteomes" id="UP000799324"/>
    </source>
</evidence>
<dbReference type="AlphaFoldDB" id="A0A6A6T1B7"/>
<keyword evidence="6 9" id="KW-0503">Monooxygenase</keyword>